<keyword evidence="3" id="KW-0804">Transcription</keyword>
<dbReference type="PANTHER" id="PTHR44042:SF54">
    <property type="entry name" value="MYB-LIKE DNA-BINDING DOMAIN, SHAQKYF CLASS PROTEIN"/>
    <property type="match status" value="1"/>
</dbReference>
<evidence type="ECO:0000259" key="5">
    <source>
        <dbReference type="PROSITE" id="PS50090"/>
    </source>
</evidence>
<sequence length="254" mass="29296">MNYSNVDNNNNNQVWTRYENKMFENALAELDVSSPSLFEKIMAKMPWKSLEQIKSHYEKLIADIAMIEMGEFCFPNGADVDKKRKGAPWTDEEHRLFLIGLDKLGKGEWKNISMYYVPTKTPSQVASHGQKYFRRLKCCTPVEKRRYSIHDIRILNSSIVETSARNPNRHSVITHIPQHHNQPTHNNKQDDYCLSAEATTLTSSSSSSSNNNNNNSSQMIMGNDLGYYDQCANFDELFSAPYDWFPQGTHHMPF</sequence>
<dbReference type="Proteomes" id="UP000813463">
    <property type="component" value="Chromosome 5"/>
</dbReference>
<dbReference type="InterPro" id="IPR006447">
    <property type="entry name" value="Myb_dom_plants"/>
</dbReference>
<dbReference type="InterPro" id="IPR009057">
    <property type="entry name" value="Homeodomain-like_sf"/>
</dbReference>
<evidence type="ECO:0000256" key="2">
    <source>
        <dbReference type="ARBA" id="ARBA00023015"/>
    </source>
</evidence>
<dbReference type="PROSITE" id="PS50090">
    <property type="entry name" value="MYB_LIKE"/>
    <property type="match status" value="1"/>
</dbReference>
<dbReference type="GeneID" id="110779376"/>
<dbReference type="RefSeq" id="XP_056685883.1">
    <property type="nucleotide sequence ID" value="XM_056829905.1"/>
</dbReference>
<keyword evidence="4" id="KW-0539">Nucleus</keyword>
<evidence type="ECO:0000256" key="1">
    <source>
        <dbReference type="ARBA" id="ARBA00004123"/>
    </source>
</evidence>
<evidence type="ECO:0000256" key="3">
    <source>
        <dbReference type="ARBA" id="ARBA00023163"/>
    </source>
</evidence>
<dbReference type="InterPro" id="IPR001005">
    <property type="entry name" value="SANT/Myb"/>
</dbReference>
<protein>
    <submittedName>
        <fullName evidence="8">Transcription factor SRM1-like</fullName>
    </submittedName>
</protein>
<dbReference type="InterPro" id="IPR017930">
    <property type="entry name" value="Myb_dom"/>
</dbReference>
<evidence type="ECO:0000256" key="4">
    <source>
        <dbReference type="ARBA" id="ARBA00023242"/>
    </source>
</evidence>
<organism evidence="7 8">
    <name type="scientific">Spinacia oleracea</name>
    <name type="common">Spinach</name>
    <dbReference type="NCBI Taxonomy" id="3562"/>
    <lineage>
        <taxon>Eukaryota</taxon>
        <taxon>Viridiplantae</taxon>
        <taxon>Streptophyta</taxon>
        <taxon>Embryophyta</taxon>
        <taxon>Tracheophyta</taxon>
        <taxon>Spermatophyta</taxon>
        <taxon>Magnoliopsida</taxon>
        <taxon>eudicotyledons</taxon>
        <taxon>Gunneridae</taxon>
        <taxon>Pentapetalae</taxon>
        <taxon>Caryophyllales</taxon>
        <taxon>Chenopodiaceae</taxon>
        <taxon>Chenopodioideae</taxon>
        <taxon>Anserineae</taxon>
        <taxon>Spinacia</taxon>
    </lineage>
</organism>
<dbReference type="SUPFAM" id="SSF46689">
    <property type="entry name" value="Homeodomain-like"/>
    <property type="match status" value="2"/>
</dbReference>
<name>A0ABM3QRA2_SPIOL</name>
<dbReference type="SMART" id="SM00717">
    <property type="entry name" value="SANT"/>
    <property type="match status" value="2"/>
</dbReference>
<feature type="domain" description="HTH myb-type" evidence="6">
    <location>
        <begin position="81"/>
        <end position="137"/>
    </location>
</feature>
<gene>
    <name evidence="8" type="primary">LOC110779376</name>
</gene>
<reference evidence="7" key="1">
    <citation type="journal article" date="2021" name="Nat. Commun.">
        <title>Genomic analyses provide insights into spinach domestication and the genetic basis of agronomic traits.</title>
        <authorList>
            <person name="Cai X."/>
            <person name="Sun X."/>
            <person name="Xu C."/>
            <person name="Sun H."/>
            <person name="Wang X."/>
            <person name="Ge C."/>
            <person name="Zhang Z."/>
            <person name="Wang Q."/>
            <person name="Fei Z."/>
            <person name="Jiao C."/>
            <person name="Wang Q."/>
        </authorList>
    </citation>
    <scope>NUCLEOTIDE SEQUENCE [LARGE SCALE GENOMIC DNA]</scope>
    <source>
        <strain evidence="7">cv. Varoflay</strain>
    </source>
</reference>
<dbReference type="NCBIfam" id="TIGR01557">
    <property type="entry name" value="myb_SHAQKYF"/>
    <property type="match status" value="1"/>
</dbReference>
<proteinExistence type="predicted"/>
<keyword evidence="2" id="KW-0805">Transcription regulation</keyword>
<evidence type="ECO:0000313" key="8">
    <source>
        <dbReference type="RefSeq" id="XP_056685883.1"/>
    </source>
</evidence>
<feature type="domain" description="Myb-like" evidence="5">
    <location>
        <begin position="81"/>
        <end position="133"/>
    </location>
</feature>
<dbReference type="Pfam" id="PF00249">
    <property type="entry name" value="Myb_DNA-binding"/>
    <property type="match status" value="1"/>
</dbReference>
<keyword evidence="7" id="KW-1185">Reference proteome</keyword>
<dbReference type="PANTHER" id="PTHR44042">
    <property type="entry name" value="DUPLICATED HOMEODOMAIN-LIKE SUPERFAMILY PROTEIN-RELATED"/>
    <property type="match status" value="1"/>
</dbReference>
<dbReference type="Gene3D" id="1.10.10.60">
    <property type="entry name" value="Homeodomain-like"/>
    <property type="match status" value="2"/>
</dbReference>
<dbReference type="CDD" id="cd00167">
    <property type="entry name" value="SANT"/>
    <property type="match status" value="2"/>
</dbReference>
<evidence type="ECO:0000313" key="7">
    <source>
        <dbReference type="Proteomes" id="UP000813463"/>
    </source>
</evidence>
<evidence type="ECO:0000259" key="6">
    <source>
        <dbReference type="PROSITE" id="PS51294"/>
    </source>
</evidence>
<dbReference type="PROSITE" id="PS51294">
    <property type="entry name" value="HTH_MYB"/>
    <property type="match status" value="1"/>
</dbReference>
<reference evidence="8" key="2">
    <citation type="submission" date="2025-08" db="UniProtKB">
        <authorList>
            <consortium name="RefSeq"/>
        </authorList>
    </citation>
    <scope>IDENTIFICATION</scope>
    <source>
        <tissue evidence="8">Leaf</tissue>
    </source>
</reference>
<accession>A0ABM3QRA2</accession>
<comment type="subcellular location">
    <subcellularLocation>
        <location evidence="1">Nucleus</location>
    </subcellularLocation>
</comment>